<dbReference type="AlphaFoldDB" id="A0AAW2LL85"/>
<reference evidence="3" key="2">
    <citation type="journal article" date="2024" name="Plant">
        <title>Genomic evolution and insights into agronomic trait innovations of Sesamum species.</title>
        <authorList>
            <person name="Miao H."/>
            <person name="Wang L."/>
            <person name="Qu L."/>
            <person name="Liu H."/>
            <person name="Sun Y."/>
            <person name="Le M."/>
            <person name="Wang Q."/>
            <person name="Wei S."/>
            <person name="Zheng Y."/>
            <person name="Lin W."/>
            <person name="Duan Y."/>
            <person name="Cao H."/>
            <person name="Xiong S."/>
            <person name="Wang X."/>
            <person name="Wei L."/>
            <person name="Li C."/>
            <person name="Ma Q."/>
            <person name="Ju M."/>
            <person name="Zhao R."/>
            <person name="Li G."/>
            <person name="Mu C."/>
            <person name="Tian Q."/>
            <person name="Mei H."/>
            <person name="Zhang T."/>
            <person name="Gao T."/>
            <person name="Zhang H."/>
        </authorList>
    </citation>
    <scope>NUCLEOTIDE SEQUENCE</scope>
    <source>
        <strain evidence="3">G01</strain>
    </source>
</reference>
<evidence type="ECO:0000313" key="3">
    <source>
        <dbReference type="EMBL" id="KAL0319242.1"/>
    </source>
</evidence>
<comment type="caution">
    <text evidence="3">The sequence shown here is derived from an EMBL/GenBank/DDBJ whole genome shotgun (WGS) entry which is preliminary data.</text>
</comment>
<dbReference type="PANTHER" id="PTHR34222:SF99">
    <property type="entry name" value="PROTEIN, PUTATIVE-RELATED"/>
    <property type="match status" value="1"/>
</dbReference>
<feature type="domain" description="Retrotransposon gag" evidence="1">
    <location>
        <begin position="56"/>
        <end position="138"/>
    </location>
</feature>
<gene>
    <name evidence="3" type="ORF">Sangu_2080400</name>
</gene>
<evidence type="ECO:0000259" key="2">
    <source>
        <dbReference type="Pfam" id="PF07727"/>
    </source>
</evidence>
<name>A0AAW2LL85_9LAMI</name>
<dbReference type="InterPro" id="IPR005162">
    <property type="entry name" value="Retrotrans_gag_dom"/>
</dbReference>
<feature type="domain" description="Reverse transcriptase Ty1/copia-type" evidence="2">
    <location>
        <begin position="502"/>
        <end position="583"/>
    </location>
</feature>
<protein>
    <submittedName>
        <fullName evidence="3">Retrovirus-related Pol polyprotein from transposon RE1</fullName>
    </submittedName>
</protein>
<accession>A0AAW2LL85</accession>
<dbReference type="Pfam" id="PF07727">
    <property type="entry name" value="RVT_2"/>
    <property type="match status" value="2"/>
</dbReference>
<sequence>MAGKNAEGGGTSIEEKMAGWPERLKLHGGDHPGMSLVSVPLDGNIAEAFLYTTSAQDLWEELATRFGESNGPMLYDIQKRIASLVQGDMSISTYFTRLKKLWDELAHLSPLPKCSCGSSKAMADMNTSNQLMQFLMGLEESYDHIRSQVLLMDPLPTVGKAYSMLLRIEKQREVHIGSSQDGAMNARFLNQERQGMNEIGQRRLPRMVQNLMDQRKNAGGSTSRAYNVDVEGSSQRSVSVIESELSDLVRLEIRRAMQEHTNTLEHDTNLVDLEDFAGPSDTEDYGVGELVERDAIFHESVFPFNTTDCQELACPLPLVNIESEDNIQEPLKSDVTVIADPEISTPLAQSYQQRRSTRLTSRPAWMNDFVCSFSTNTKPGHIVSVAPSHRCFVDCLSVLQEPSSFSEAQQKEEWKQAMKLEVQALEKNGTWDLVKAPTDKKPIGSRWIYKLKLKPNGSIERYKARLVAKGYNQVEGEDYTDCFAPVAKAVTVRIFLAVAVSKIALLVYVDDILVSAPSESCIQEVKEYLHDLFTIKDLGIAKYFLGIELARSSQGLLATQTKYISDIVRDTGLTQAKVTNTPLPAGVKFTSDSGALLSDPSKYRSSSLGEILKGCSNTDLGISLKKPIPLFCDNKAAVHITANPVFHERTKHLEIDCHIVRDKFKEGFVIPTHISAKEQIADILTKPLTGPAFQFLKSKLNLYSLPPSSTCGGMSRWVKMLKQSW</sequence>
<dbReference type="EMBL" id="JACGWK010000013">
    <property type="protein sequence ID" value="KAL0319242.1"/>
    <property type="molecule type" value="Genomic_DNA"/>
</dbReference>
<proteinExistence type="predicted"/>
<dbReference type="CDD" id="cd09272">
    <property type="entry name" value="RNase_HI_RT_Ty1"/>
    <property type="match status" value="1"/>
</dbReference>
<reference evidence="3" key="1">
    <citation type="submission" date="2020-06" db="EMBL/GenBank/DDBJ databases">
        <authorList>
            <person name="Li T."/>
            <person name="Hu X."/>
            <person name="Zhang T."/>
            <person name="Song X."/>
            <person name="Zhang H."/>
            <person name="Dai N."/>
            <person name="Sheng W."/>
            <person name="Hou X."/>
            <person name="Wei L."/>
        </authorList>
    </citation>
    <scope>NUCLEOTIDE SEQUENCE</scope>
    <source>
        <strain evidence="3">G01</strain>
        <tissue evidence="3">Leaf</tissue>
    </source>
</reference>
<dbReference type="SUPFAM" id="SSF56672">
    <property type="entry name" value="DNA/RNA polymerases"/>
    <property type="match status" value="1"/>
</dbReference>
<dbReference type="InterPro" id="IPR013103">
    <property type="entry name" value="RVT_2"/>
</dbReference>
<dbReference type="PANTHER" id="PTHR34222">
    <property type="entry name" value="GAG_PRE-INTEGRS DOMAIN-CONTAINING PROTEIN"/>
    <property type="match status" value="1"/>
</dbReference>
<evidence type="ECO:0000259" key="1">
    <source>
        <dbReference type="Pfam" id="PF03732"/>
    </source>
</evidence>
<feature type="domain" description="Reverse transcriptase Ty1/copia-type" evidence="2">
    <location>
        <begin position="428"/>
        <end position="501"/>
    </location>
</feature>
<dbReference type="InterPro" id="IPR043502">
    <property type="entry name" value="DNA/RNA_pol_sf"/>
</dbReference>
<dbReference type="Pfam" id="PF03732">
    <property type="entry name" value="Retrotrans_gag"/>
    <property type="match status" value="1"/>
</dbReference>
<organism evidence="3">
    <name type="scientific">Sesamum angustifolium</name>
    <dbReference type="NCBI Taxonomy" id="2727405"/>
    <lineage>
        <taxon>Eukaryota</taxon>
        <taxon>Viridiplantae</taxon>
        <taxon>Streptophyta</taxon>
        <taxon>Embryophyta</taxon>
        <taxon>Tracheophyta</taxon>
        <taxon>Spermatophyta</taxon>
        <taxon>Magnoliopsida</taxon>
        <taxon>eudicotyledons</taxon>
        <taxon>Gunneridae</taxon>
        <taxon>Pentapetalae</taxon>
        <taxon>asterids</taxon>
        <taxon>lamiids</taxon>
        <taxon>Lamiales</taxon>
        <taxon>Pedaliaceae</taxon>
        <taxon>Sesamum</taxon>
    </lineage>
</organism>